<keyword evidence="1" id="KW-0812">Transmembrane</keyword>
<reference evidence="2" key="1">
    <citation type="submission" date="2021-02" db="EMBL/GenBank/DDBJ databases">
        <authorList>
            <person name="Nowell W R."/>
        </authorList>
    </citation>
    <scope>NUCLEOTIDE SEQUENCE</scope>
</reference>
<protein>
    <submittedName>
        <fullName evidence="2">Uncharacterized protein</fullName>
    </submittedName>
</protein>
<gene>
    <name evidence="3" type="ORF">GRG538_LOCUS8097</name>
    <name evidence="2" type="ORF">LUA448_LOCUS14528</name>
</gene>
<feature type="transmembrane region" description="Helical" evidence="1">
    <location>
        <begin position="144"/>
        <end position="167"/>
    </location>
</feature>
<evidence type="ECO:0000313" key="3">
    <source>
        <dbReference type="EMBL" id="CAF3379915.1"/>
    </source>
</evidence>
<feature type="transmembrane region" description="Helical" evidence="1">
    <location>
        <begin position="109"/>
        <end position="132"/>
    </location>
</feature>
<dbReference type="AlphaFoldDB" id="A0A817XFE4"/>
<evidence type="ECO:0000313" key="2">
    <source>
        <dbReference type="EMBL" id="CAF3367556.1"/>
    </source>
</evidence>
<evidence type="ECO:0000313" key="4">
    <source>
        <dbReference type="Proteomes" id="UP000663833"/>
    </source>
</evidence>
<keyword evidence="1" id="KW-1133">Transmembrane helix</keyword>
<comment type="caution">
    <text evidence="2">The sequence shown here is derived from an EMBL/GenBank/DDBJ whole genome shotgun (WGS) entry which is preliminary data.</text>
</comment>
<feature type="transmembrane region" description="Helical" evidence="1">
    <location>
        <begin position="38"/>
        <end position="59"/>
    </location>
</feature>
<dbReference type="EMBL" id="CAJNYT010000866">
    <property type="protein sequence ID" value="CAF3379915.1"/>
    <property type="molecule type" value="Genomic_DNA"/>
</dbReference>
<name>A0A817XFE4_9BILA</name>
<sequence>MHYAQGNEKLVLTANPYTPISQPMPLTEDPEIRRTRKIVLIIVGVCLTVAVLGIINAIAGNEFVNHSKYNSPDAHIGQLLISIVLLSFGYFVVYQYSQRRLQEFDWLKINPLNIVGVGLALLVFFSSVSLATASSLDDGQSQTILVASAITVFFVILILIAAFILLIRIGFLWVSVNMIFVSHCRL</sequence>
<keyword evidence="1" id="KW-0472">Membrane</keyword>
<evidence type="ECO:0000256" key="1">
    <source>
        <dbReference type="SAM" id="Phobius"/>
    </source>
</evidence>
<organism evidence="2 4">
    <name type="scientific">Rotaria socialis</name>
    <dbReference type="NCBI Taxonomy" id="392032"/>
    <lineage>
        <taxon>Eukaryota</taxon>
        <taxon>Metazoa</taxon>
        <taxon>Spiralia</taxon>
        <taxon>Gnathifera</taxon>
        <taxon>Rotifera</taxon>
        <taxon>Eurotatoria</taxon>
        <taxon>Bdelloidea</taxon>
        <taxon>Philodinida</taxon>
        <taxon>Philodinidae</taxon>
        <taxon>Rotaria</taxon>
    </lineage>
</organism>
<dbReference type="Proteomes" id="UP000663833">
    <property type="component" value="Unassembled WGS sequence"/>
</dbReference>
<feature type="transmembrane region" description="Helical" evidence="1">
    <location>
        <begin position="79"/>
        <end position="97"/>
    </location>
</feature>
<dbReference type="EMBL" id="CAJNYD010001857">
    <property type="protein sequence ID" value="CAF3367556.1"/>
    <property type="molecule type" value="Genomic_DNA"/>
</dbReference>
<dbReference type="Proteomes" id="UP000663872">
    <property type="component" value="Unassembled WGS sequence"/>
</dbReference>
<proteinExistence type="predicted"/>
<accession>A0A817XFE4</accession>